<dbReference type="InterPro" id="IPR052337">
    <property type="entry name" value="SAT4-like"/>
</dbReference>
<accession>A0A9P4TR72</accession>
<sequence>MASQIDPVQEQAQQDICTGVATALTAVSCIIIVGLRTYSRQVIVRNFGKDDVMMLVALVFTVAYMIDIYILRENGMGFSGANLSLDQMIRSIKITLSIEIIYYASIYCIKVSIFMFYLRIAASQRLERLSKLTIWFLSVFVVICMIVCVTQCIPLHKMWDFTGLVEGRCINTTAFFYFTSSFNIITDIWILALPIKTLMQIQRPKREKAALIFVFGLGVFSCIASIVRLHAIRIYTESADPFYDSVPINLWSMVEVNVGICCASIPSLKALFIRSQRERSRDRMTGYKYHSRDKSGGMVSAKPVGSSQDDGPIASPLKIPRPIHRKESIVDDGRSSQELIFARGTNKLV</sequence>
<feature type="transmembrane region" description="Helical" evidence="7">
    <location>
        <begin position="100"/>
        <end position="120"/>
    </location>
</feature>
<feature type="domain" description="Rhodopsin" evidence="8">
    <location>
        <begin position="35"/>
        <end position="273"/>
    </location>
</feature>
<feature type="transmembrane region" description="Helical" evidence="7">
    <location>
        <begin position="132"/>
        <end position="156"/>
    </location>
</feature>
<feature type="transmembrane region" description="Helical" evidence="7">
    <location>
        <begin position="51"/>
        <end position="71"/>
    </location>
</feature>
<reference evidence="10" key="1">
    <citation type="journal article" date="2020" name="Stud. Mycol.">
        <title>101 Dothideomycetes genomes: A test case for predicting lifestyles and emergence of pathogens.</title>
        <authorList>
            <person name="Haridas S."/>
            <person name="Albert R."/>
            <person name="Binder M."/>
            <person name="Bloem J."/>
            <person name="LaButti K."/>
            <person name="Salamov A."/>
            <person name="Andreopoulos B."/>
            <person name="Baker S."/>
            <person name="Barry K."/>
            <person name="Bills G."/>
            <person name="Bluhm B."/>
            <person name="Cannon C."/>
            <person name="Castanera R."/>
            <person name="Culley D."/>
            <person name="Daum C."/>
            <person name="Ezra D."/>
            <person name="Gonzalez J."/>
            <person name="Henrissat B."/>
            <person name="Kuo A."/>
            <person name="Liang C."/>
            <person name="Lipzen A."/>
            <person name="Lutzoni F."/>
            <person name="Magnuson J."/>
            <person name="Mondo S."/>
            <person name="Nolan M."/>
            <person name="Ohm R."/>
            <person name="Pangilinan J."/>
            <person name="Park H.-J."/>
            <person name="Ramirez L."/>
            <person name="Alfaro M."/>
            <person name="Sun H."/>
            <person name="Tritt A."/>
            <person name="Yoshinaga Y."/>
            <person name="Zwiers L.-H."/>
            <person name="Turgeon B."/>
            <person name="Goodwin S."/>
            <person name="Spatafora J."/>
            <person name="Crous P."/>
            <person name="Grigoriev I."/>
        </authorList>
    </citation>
    <scope>NUCLEOTIDE SEQUENCE [LARGE SCALE GENOMIC DNA]</scope>
    <source>
        <strain evidence="10">CBS 304.66</strain>
    </source>
</reference>
<keyword evidence="2 7" id="KW-0812">Transmembrane</keyword>
<dbReference type="Pfam" id="PF20684">
    <property type="entry name" value="Fung_rhodopsin"/>
    <property type="match status" value="1"/>
</dbReference>
<proteinExistence type="inferred from homology"/>
<comment type="caution">
    <text evidence="9">The sequence shown here is derived from an EMBL/GenBank/DDBJ whole genome shotgun (WGS) entry which is preliminary data.</text>
</comment>
<dbReference type="PANTHER" id="PTHR33048">
    <property type="entry name" value="PTH11-LIKE INTEGRAL MEMBRANE PROTEIN (AFU_ORTHOLOGUE AFUA_5G11245)"/>
    <property type="match status" value="1"/>
</dbReference>
<comment type="subcellular location">
    <subcellularLocation>
        <location evidence="1">Membrane</location>
        <topology evidence="1">Multi-pass membrane protein</topology>
    </subcellularLocation>
</comment>
<feature type="transmembrane region" description="Helical" evidence="7">
    <location>
        <begin position="210"/>
        <end position="230"/>
    </location>
</feature>
<feature type="transmembrane region" description="Helical" evidence="7">
    <location>
        <begin position="250"/>
        <end position="273"/>
    </location>
</feature>
<evidence type="ECO:0000256" key="1">
    <source>
        <dbReference type="ARBA" id="ARBA00004141"/>
    </source>
</evidence>
<dbReference type="InterPro" id="IPR049326">
    <property type="entry name" value="Rhodopsin_dom_fungi"/>
</dbReference>
<feature type="transmembrane region" description="Helical" evidence="7">
    <location>
        <begin position="176"/>
        <end position="198"/>
    </location>
</feature>
<evidence type="ECO:0000256" key="2">
    <source>
        <dbReference type="ARBA" id="ARBA00022692"/>
    </source>
</evidence>
<name>A0A9P4TR72_9PLEO</name>
<protein>
    <recommendedName>
        <fullName evidence="8">Rhodopsin domain-containing protein</fullName>
    </recommendedName>
</protein>
<evidence type="ECO:0000256" key="4">
    <source>
        <dbReference type="ARBA" id="ARBA00023136"/>
    </source>
</evidence>
<dbReference type="AlphaFoldDB" id="A0A9P4TR72"/>
<dbReference type="OrthoDB" id="5329176at2759"/>
<evidence type="ECO:0000313" key="10">
    <source>
        <dbReference type="Proteomes" id="UP000800093"/>
    </source>
</evidence>
<feature type="transmembrane region" description="Helical" evidence="7">
    <location>
        <begin position="20"/>
        <end position="39"/>
    </location>
</feature>
<evidence type="ECO:0000256" key="6">
    <source>
        <dbReference type="SAM" id="MobiDB-lite"/>
    </source>
</evidence>
<feature type="region of interest" description="Disordered" evidence="6">
    <location>
        <begin position="293"/>
        <end position="317"/>
    </location>
</feature>
<evidence type="ECO:0000313" key="9">
    <source>
        <dbReference type="EMBL" id="KAF2270070.1"/>
    </source>
</evidence>
<evidence type="ECO:0000256" key="7">
    <source>
        <dbReference type="SAM" id="Phobius"/>
    </source>
</evidence>
<evidence type="ECO:0000256" key="3">
    <source>
        <dbReference type="ARBA" id="ARBA00022989"/>
    </source>
</evidence>
<evidence type="ECO:0000256" key="5">
    <source>
        <dbReference type="ARBA" id="ARBA00038359"/>
    </source>
</evidence>
<gene>
    <name evidence="9" type="ORF">CC78DRAFT_557482</name>
</gene>
<keyword evidence="3 7" id="KW-1133">Transmembrane helix</keyword>
<keyword evidence="10" id="KW-1185">Reference proteome</keyword>
<evidence type="ECO:0000259" key="8">
    <source>
        <dbReference type="Pfam" id="PF20684"/>
    </source>
</evidence>
<organism evidence="9 10">
    <name type="scientific">Lojkania enalia</name>
    <dbReference type="NCBI Taxonomy" id="147567"/>
    <lineage>
        <taxon>Eukaryota</taxon>
        <taxon>Fungi</taxon>
        <taxon>Dikarya</taxon>
        <taxon>Ascomycota</taxon>
        <taxon>Pezizomycotina</taxon>
        <taxon>Dothideomycetes</taxon>
        <taxon>Pleosporomycetidae</taxon>
        <taxon>Pleosporales</taxon>
        <taxon>Pleosporales incertae sedis</taxon>
        <taxon>Lojkania</taxon>
    </lineage>
</organism>
<dbReference type="PANTHER" id="PTHR33048:SF123">
    <property type="entry name" value="INTEGRAL MEMBRANE PROTEIN"/>
    <property type="match status" value="1"/>
</dbReference>
<dbReference type="GO" id="GO:0016020">
    <property type="term" value="C:membrane"/>
    <property type="evidence" value="ECO:0007669"/>
    <property type="project" value="UniProtKB-SubCell"/>
</dbReference>
<keyword evidence="4 7" id="KW-0472">Membrane</keyword>
<dbReference type="EMBL" id="ML986580">
    <property type="protein sequence ID" value="KAF2270070.1"/>
    <property type="molecule type" value="Genomic_DNA"/>
</dbReference>
<comment type="similarity">
    <text evidence="5">Belongs to the SAT4 family.</text>
</comment>
<dbReference type="Proteomes" id="UP000800093">
    <property type="component" value="Unassembled WGS sequence"/>
</dbReference>